<dbReference type="AlphaFoldDB" id="A0A673UKQ5"/>
<dbReference type="Proteomes" id="UP000472268">
    <property type="component" value="Unplaced"/>
</dbReference>
<feature type="coiled-coil region" evidence="1">
    <location>
        <begin position="35"/>
        <end position="125"/>
    </location>
</feature>
<dbReference type="PANTHER" id="PTHR28671">
    <property type="entry name" value="COILED-COIL DOMAIN-CONTAINING PROTEIN 169"/>
    <property type="match status" value="1"/>
</dbReference>
<evidence type="ECO:0000313" key="4">
    <source>
        <dbReference type="Proteomes" id="UP000472268"/>
    </source>
</evidence>
<dbReference type="OMA" id="NECHTYL"/>
<evidence type="ECO:0000256" key="1">
    <source>
        <dbReference type="SAM" id="Coils"/>
    </source>
</evidence>
<reference evidence="3" key="1">
    <citation type="submission" date="2025-08" db="UniProtKB">
        <authorList>
            <consortium name="Ensembl"/>
        </authorList>
    </citation>
    <scope>IDENTIFICATION</scope>
</reference>
<dbReference type="GeneID" id="115284250"/>
<dbReference type="PANTHER" id="PTHR28671:SF3">
    <property type="entry name" value="COILED-COIL DOMAIN-CONTAINING PROTEIN 169"/>
    <property type="match status" value="1"/>
</dbReference>
<dbReference type="Pfam" id="PF15372">
    <property type="entry name" value="DUF4600"/>
    <property type="match status" value="1"/>
</dbReference>
<evidence type="ECO:0008006" key="5">
    <source>
        <dbReference type="Google" id="ProtNLM"/>
    </source>
</evidence>
<dbReference type="InterPro" id="IPR028022">
    <property type="entry name" value="DUF4600"/>
</dbReference>
<keyword evidence="1" id="KW-0175">Coiled coil</keyword>
<sequence>MEDKRGDNFKSMDIDRLKLELMEEIHMRDLVLISILELRQEIVDLEAKLNTDNKSGECKARYEAQLELNDHLEKQIATLKEKLEKLRGNPSDRLSSIRIYEQMSVESLNTLFKQLEKEKGSLEIQVKNCALKLERESKAYHKTRDECRTCLAEMSQISGSHKVSKRQQMDKLHRMKENHVKIGGCNPTNQKIVNAKKGPAKKITRSNHLPKLKP</sequence>
<evidence type="ECO:0000313" key="3">
    <source>
        <dbReference type="Ensembl" id="ENSSSUP00005022026.1"/>
    </source>
</evidence>
<evidence type="ECO:0000256" key="2">
    <source>
        <dbReference type="SAM" id="MobiDB-lite"/>
    </source>
</evidence>
<feature type="compositionally biased region" description="Basic residues" evidence="2">
    <location>
        <begin position="198"/>
        <end position="214"/>
    </location>
</feature>
<proteinExistence type="predicted"/>
<dbReference type="Ensembl" id="ENSSSUT00005025240.1">
    <property type="protein sequence ID" value="ENSSSUP00005022026.1"/>
    <property type="gene ID" value="ENSSSUG00005014382.1"/>
</dbReference>
<protein>
    <recommendedName>
        <fullName evidence="5">Coiled-coil domain containing 169</fullName>
    </recommendedName>
</protein>
<keyword evidence="4" id="KW-1185">Reference proteome</keyword>
<gene>
    <name evidence="3" type="primary">CCDC169</name>
</gene>
<accession>A0A673UKQ5</accession>
<dbReference type="CTD" id="728591"/>
<reference evidence="3" key="2">
    <citation type="submission" date="2025-09" db="UniProtKB">
        <authorList>
            <consortium name="Ensembl"/>
        </authorList>
    </citation>
    <scope>IDENTIFICATION</scope>
</reference>
<name>A0A673UKQ5_SURSU</name>
<dbReference type="OrthoDB" id="6615663at2759"/>
<organism evidence="3 4">
    <name type="scientific">Suricata suricatta</name>
    <name type="common">Meerkat</name>
    <dbReference type="NCBI Taxonomy" id="37032"/>
    <lineage>
        <taxon>Eukaryota</taxon>
        <taxon>Metazoa</taxon>
        <taxon>Chordata</taxon>
        <taxon>Craniata</taxon>
        <taxon>Vertebrata</taxon>
        <taxon>Euteleostomi</taxon>
        <taxon>Mammalia</taxon>
        <taxon>Eutheria</taxon>
        <taxon>Laurasiatheria</taxon>
        <taxon>Carnivora</taxon>
        <taxon>Feliformia</taxon>
        <taxon>Herpestidae</taxon>
        <taxon>Suricata</taxon>
    </lineage>
</organism>
<dbReference type="RefSeq" id="XP_029786816.1">
    <property type="nucleotide sequence ID" value="XM_029930956.1"/>
</dbReference>
<feature type="region of interest" description="Disordered" evidence="2">
    <location>
        <begin position="181"/>
        <end position="214"/>
    </location>
</feature>